<organism evidence="6 7">
    <name type="scientific">Sulfuricaulis limicola</name>
    <dbReference type="NCBI Taxonomy" id="1620215"/>
    <lineage>
        <taxon>Bacteria</taxon>
        <taxon>Pseudomonadati</taxon>
        <taxon>Pseudomonadota</taxon>
        <taxon>Gammaproteobacteria</taxon>
        <taxon>Acidiferrobacterales</taxon>
        <taxon>Acidiferrobacteraceae</taxon>
        <taxon>Sulfuricaulis</taxon>
    </lineage>
</organism>
<proteinExistence type="predicted"/>
<dbReference type="GO" id="GO:0005507">
    <property type="term" value="F:copper ion binding"/>
    <property type="evidence" value="ECO:0007669"/>
    <property type="project" value="InterPro"/>
</dbReference>
<dbReference type="InterPro" id="IPR051403">
    <property type="entry name" value="NosZ/Cyto_c_oxidase_sub2"/>
</dbReference>
<dbReference type="Proteomes" id="UP000243180">
    <property type="component" value="Chromosome"/>
</dbReference>
<evidence type="ECO:0000259" key="5">
    <source>
        <dbReference type="PROSITE" id="PS50857"/>
    </source>
</evidence>
<keyword evidence="4" id="KW-0472">Membrane</keyword>
<dbReference type="GO" id="GO:0004129">
    <property type="term" value="F:cytochrome-c oxidase activity"/>
    <property type="evidence" value="ECO:0007669"/>
    <property type="project" value="InterPro"/>
</dbReference>
<dbReference type="InterPro" id="IPR002429">
    <property type="entry name" value="CcO_II-like_C"/>
</dbReference>
<keyword evidence="2" id="KW-0479">Metal-binding</keyword>
<evidence type="ECO:0000313" key="6">
    <source>
        <dbReference type="EMBL" id="BAV32571.1"/>
    </source>
</evidence>
<comment type="subcellular location">
    <subcellularLocation>
        <location evidence="1">Cell envelope</location>
    </subcellularLocation>
</comment>
<evidence type="ECO:0000256" key="4">
    <source>
        <dbReference type="SAM" id="Phobius"/>
    </source>
</evidence>
<keyword evidence="3" id="KW-0186">Copper</keyword>
<dbReference type="GO" id="GO:0016020">
    <property type="term" value="C:membrane"/>
    <property type="evidence" value="ECO:0007669"/>
    <property type="project" value="InterPro"/>
</dbReference>
<dbReference type="Gene3D" id="2.60.40.420">
    <property type="entry name" value="Cupredoxins - blue copper proteins"/>
    <property type="match status" value="1"/>
</dbReference>
<evidence type="ECO:0000313" key="7">
    <source>
        <dbReference type="Proteomes" id="UP000243180"/>
    </source>
</evidence>
<name>A0A1B4XCP5_9GAMM</name>
<dbReference type="AlphaFoldDB" id="A0A1B4XCP5"/>
<feature type="transmembrane region" description="Helical" evidence="4">
    <location>
        <begin position="21"/>
        <end position="41"/>
    </location>
</feature>
<dbReference type="GO" id="GO:0030313">
    <property type="term" value="C:cell envelope"/>
    <property type="evidence" value="ECO:0007669"/>
    <property type="project" value="UniProtKB-SubCell"/>
</dbReference>
<dbReference type="PROSITE" id="PS50857">
    <property type="entry name" value="COX2_CUA"/>
    <property type="match status" value="1"/>
</dbReference>
<dbReference type="PANTHER" id="PTHR42838:SF2">
    <property type="entry name" value="NITROUS-OXIDE REDUCTASE"/>
    <property type="match status" value="1"/>
</dbReference>
<dbReference type="OrthoDB" id="9773456at2"/>
<sequence length="178" mass="20721">MALTPPAERLWWKEPIEAVELFWVAIALVWAIVMFIMMPYWHVYGKQNLSSEAYRTTPEMYTQKVQAMVDKYTIRTETARNMPVVRAPAGADIYMLARLWEWYPALELEKGQTYRLHLSSVDWQHGFSLQPENINVQVIPGYEMVMKITPNKSGEFSVICNEYCGIGHHTMIGKIYVK</sequence>
<dbReference type="PANTHER" id="PTHR42838">
    <property type="entry name" value="CYTOCHROME C OXIDASE SUBUNIT II"/>
    <property type="match status" value="1"/>
</dbReference>
<keyword evidence="4" id="KW-0812">Transmembrane</keyword>
<keyword evidence="4" id="KW-1133">Transmembrane helix</keyword>
<dbReference type="EMBL" id="AP014879">
    <property type="protein sequence ID" value="BAV32571.1"/>
    <property type="molecule type" value="Genomic_DNA"/>
</dbReference>
<accession>A0A1B4XCP5</accession>
<dbReference type="InterPro" id="IPR008972">
    <property type="entry name" value="Cupredoxin"/>
</dbReference>
<keyword evidence="7" id="KW-1185">Reference proteome</keyword>
<evidence type="ECO:0000256" key="1">
    <source>
        <dbReference type="ARBA" id="ARBA00004196"/>
    </source>
</evidence>
<evidence type="ECO:0000256" key="3">
    <source>
        <dbReference type="ARBA" id="ARBA00023008"/>
    </source>
</evidence>
<dbReference type="InParanoid" id="A0A1B4XCP5"/>
<feature type="domain" description="Cytochrome oxidase subunit II copper A binding" evidence="5">
    <location>
        <begin position="88"/>
        <end position="178"/>
    </location>
</feature>
<dbReference type="SUPFAM" id="SSF49503">
    <property type="entry name" value="Cupredoxins"/>
    <property type="match status" value="1"/>
</dbReference>
<protein>
    <submittedName>
        <fullName evidence="6">Cytochrome C oxidase subunit II</fullName>
    </submittedName>
</protein>
<reference evidence="6 7" key="1">
    <citation type="submission" date="2015-05" db="EMBL/GenBank/DDBJ databases">
        <title>Complete genome sequence of a sulfur-oxidizing gammaproteobacterium strain HA5.</title>
        <authorList>
            <person name="Miura A."/>
            <person name="Kojima H."/>
            <person name="Fukui M."/>
        </authorList>
    </citation>
    <scope>NUCLEOTIDE SEQUENCE [LARGE SCALE GENOMIC DNA]</scope>
    <source>
        <strain evidence="6 7">HA5</strain>
    </source>
</reference>
<dbReference type="CDD" id="cd13917">
    <property type="entry name" value="CuRO_HCO_II_like_4"/>
    <property type="match status" value="1"/>
</dbReference>
<dbReference type="RefSeq" id="WP_096359242.1">
    <property type="nucleotide sequence ID" value="NZ_AP014879.1"/>
</dbReference>
<dbReference type="KEGG" id="slim:SCL_0249"/>
<evidence type="ECO:0000256" key="2">
    <source>
        <dbReference type="ARBA" id="ARBA00022723"/>
    </source>
</evidence>
<gene>
    <name evidence="6" type="ORF">SCL_0249</name>
</gene>